<protein>
    <recommendedName>
        <fullName evidence="3">F-box domain-containing protein</fullName>
    </recommendedName>
</protein>
<organism evidence="1 2">
    <name type="scientific">Teratosphaeria destructans</name>
    <dbReference type="NCBI Taxonomy" id="418781"/>
    <lineage>
        <taxon>Eukaryota</taxon>
        <taxon>Fungi</taxon>
        <taxon>Dikarya</taxon>
        <taxon>Ascomycota</taxon>
        <taxon>Pezizomycotina</taxon>
        <taxon>Dothideomycetes</taxon>
        <taxon>Dothideomycetidae</taxon>
        <taxon>Mycosphaerellales</taxon>
        <taxon>Teratosphaeriaceae</taxon>
        <taxon>Teratosphaeria</taxon>
    </lineage>
</organism>
<proteinExistence type="predicted"/>
<reference evidence="1 2" key="1">
    <citation type="journal article" date="2018" name="IMA Fungus">
        <title>IMA Genome-F 10: Nine draft genome sequences of Claviceps purpurea s.lat., including C. arundinis, C. humidiphila, and C. cf. spartinae, pseudomolecules for the pitch canker pathogen Fusarium circinatum, draft genome of Davidsoniella eucalypti, Grosmannia galeiformis, Quambalaria eucalypti, and Teratosphaeria destructans.</title>
        <authorList>
            <person name="Wingfield B.D."/>
            <person name="Liu M."/>
            <person name="Nguyen H.D."/>
            <person name="Lane F.A."/>
            <person name="Morgan S.W."/>
            <person name="De Vos L."/>
            <person name="Wilken P.M."/>
            <person name="Duong T.A."/>
            <person name="Aylward J."/>
            <person name="Coetzee M.P."/>
            <person name="Dadej K."/>
            <person name="De Beer Z.W."/>
            <person name="Findlay W."/>
            <person name="Havenga M."/>
            <person name="Kolarik M."/>
            <person name="Menzies J.G."/>
            <person name="Naidoo K."/>
            <person name="Pochopski O."/>
            <person name="Shoukouhi P."/>
            <person name="Santana Q.C."/>
            <person name="Seifert K.A."/>
            <person name="Soal N."/>
            <person name="Steenkamp E.T."/>
            <person name="Tatham C.T."/>
            <person name="van der Nest M.A."/>
            <person name="Wingfield M.J."/>
        </authorList>
    </citation>
    <scope>NUCLEOTIDE SEQUENCE [LARGE SCALE GENOMIC DNA]</scope>
    <source>
        <strain evidence="1">CMW44962</strain>
    </source>
</reference>
<accession>A0A9W7SNW3</accession>
<reference evidence="1 2" key="2">
    <citation type="journal article" date="2021" name="Curr. Genet.">
        <title>Genetic response to nitrogen starvation in the aggressive Eucalyptus foliar pathogen Teratosphaeria destructans.</title>
        <authorList>
            <person name="Havenga M."/>
            <person name="Wingfield B.D."/>
            <person name="Wingfield M.J."/>
            <person name="Dreyer L.L."/>
            <person name="Roets F."/>
            <person name="Aylward J."/>
        </authorList>
    </citation>
    <scope>NUCLEOTIDE SEQUENCE [LARGE SCALE GENOMIC DNA]</scope>
    <source>
        <strain evidence="1">CMW44962</strain>
    </source>
</reference>
<comment type="caution">
    <text evidence="1">The sequence shown here is derived from an EMBL/GenBank/DDBJ whole genome shotgun (WGS) entry which is preliminary data.</text>
</comment>
<dbReference type="PANTHER" id="PTHR42085:SF8">
    <property type="entry name" value="F-BOX DOMAIN-CONTAINING PROTEIN"/>
    <property type="match status" value="1"/>
</dbReference>
<gene>
    <name evidence="1" type="ORF">Tdes44962_MAKER03777</name>
</gene>
<evidence type="ECO:0000313" key="1">
    <source>
        <dbReference type="EMBL" id="KAH9825994.1"/>
    </source>
</evidence>
<sequence>MQESLILHDSARCSAALSQPHIRQWLRRHCVVDQSSRTTDTALWRAYQETHSLANTDSTRVPFVFRRAVFVTFSTARLAYNTGFGDVERSVIVGIRHPSSVFGFNPLGLPSTVEIQYHVPDTGIKPSLLRDIFKDRIPDKLSIDFETRLTAATVREEKTGLLFRSCLEEDEEDQDRDDLARLVEGAAASFTVYTPVNLAPRLRDGYSRRTRNHYRNALFTRMYALQELNNARESTELSLNARRAAEAKFQRAHKRIEAMRLANEANKSAHVPPFRLMDLPLELRLMIYDHALTAPQPIEVVVAKKDVSLVYTPPPGLTLVSRGVRAECLPVYYTNNHFVLRLCADRYKHGIAANDWERQIILMWAHKIGDLYLNGQKFCDVRITRHMRALSIHFQARVVHRSGSLWPTAYRDMRFDVTYSHVSGLSYAIPSNYAHKWLGGIRRLERVLAIVKSMARSGAEGGTGLFAFLYQERLFNDWRLDNAANGTRIAVGALLAAHCDCHTRLH</sequence>
<dbReference type="AlphaFoldDB" id="A0A9W7SNW3"/>
<keyword evidence="2" id="KW-1185">Reference proteome</keyword>
<name>A0A9W7SNW3_9PEZI</name>
<dbReference type="InterPro" id="IPR038883">
    <property type="entry name" value="AN11006-like"/>
</dbReference>
<dbReference type="OrthoDB" id="5272396at2759"/>
<dbReference type="PANTHER" id="PTHR42085">
    <property type="entry name" value="F-BOX DOMAIN-CONTAINING PROTEIN"/>
    <property type="match status" value="1"/>
</dbReference>
<dbReference type="EMBL" id="RIBY02002045">
    <property type="protein sequence ID" value="KAH9825994.1"/>
    <property type="molecule type" value="Genomic_DNA"/>
</dbReference>
<evidence type="ECO:0008006" key="3">
    <source>
        <dbReference type="Google" id="ProtNLM"/>
    </source>
</evidence>
<dbReference type="Proteomes" id="UP001138500">
    <property type="component" value="Unassembled WGS sequence"/>
</dbReference>
<evidence type="ECO:0000313" key="2">
    <source>
        <dbReference type="Proteomes" id="UP001138500"/>
    </source>
</evidence>